<comment type="caution">
    <text evidence="2">The sequence shown here is derived from an EMBL/GenBank/DDBJ whole genome shotgun (WGS) entry which is preliminary data.</text>
</comment>
<dbReference type="GO" id="GO:0008168">
    <property type="term" value="F:methyltransferase activity"/>
    <property type="evidence" value="ECO:0007669"/>
    <property type="project" value="UniProtKB-KW"/>
</dbReference>
<sequence length="332" mass="36648">MNDLKQWTESILMGNKLKVIPIMTYPGIELCGRTIKEAVTSGEIHAEAIWRLNEKYPADAITAIMDLTVEAEAFGAHIVFPENEIPSVSEPLFSSLEMVETLPIPTLDTFRIPEYLKANRLVASTIKDKPVLAGCIGPFSLAARLYGMTEIMIAIFTNPETVHLLLRKCTTFLSSYCLAMKETGVDGVIMAEPVAGLLSNADCDIYSSAYVRQIVDQVQDEQFLLVLHNCGNSGHCTSAMCHSGAHALHFGNKIDMLEALNNIPSNILVMGNLDPVGLFKQANAEQVFTATQELLERTRKYPNFILSTGCDIPPHIPHRNIEAFYQAASLYQ</sequence>
<dbReference type="GO" id="GO:0006779">
    <property type="term" value="P:porphyrin-containing compound biosynthetic process"/>
    <property type="evidence" value="ECO:0007669"/>
    <property type="project" value="InterPro"/>
</dbReference>
<dbReference type="Proteomes" id="UP000427825">
    <property type="component" value="Unassembled WGS sequence"/>
</dbReference>
<dbReference type="SUPFAM" id="SSF51726">
    <property type="entry name" value="UROD/MetE-like"/>
    <property type="match status" value="1"/>
</dbReference>
<dbReference type="EMBL" id="VVYJ01000009">
    <property type="protein sequence ID" value="KAA5474660.1"/>
    <property type="molecule type" value="Genomic_DNA"/>
</dbReference>
<evidence type="ECO:0000259" key="1">
    <source>
        <dbReference type="Pfam" id="PF01208"/>
    </source>
</evidence>
<evidence type="ECO:0000313" key="2">
    <source>
        <dbReference type="EMBL" id="KAA5474660.1"/>
    </source>
</evidence>
<dbReference type="AlphaFoldDB" id="A0A6H9Q5P1"/>
<evidence type="ECO:0000313" key="3">
    <source>
        <dbReference type="Proteomes" id="UP000427825"/>
    </source>
</evidence>
<dbReference type="InterPro" id="IPR000257">
    <property type="entry name" value="Uroporphyrinogen_deCOase"/>
</dbReference>
<accession>A0A6H9Q5P1</accession>
<dbReference type="InterPro" id="IPR038071">
    <property type="entry name" value="UROD/MetE-like_sf"/>
</dbReference>
<dbReference type="RefSeq" id="WP_130056968.1">
    <property type="nucleotide sequence ID" value="NZ_CAXSUM010000001.1"/>
</dbReference>
<dbReference type="GO" id="GO:0004853">
    <property type="term" value="F:uroporphyrinogen decarboxylase activity"/>
    <property type="evidence" value="ECO:0007669"/>
    <property type="project" value="InterPro"/>
</dbReference>
<keyword evidence="2" id="KW-0489">Methyltransferase</keyword>
<dbReference type="CDD" id="cd03465">
    <property type="entry name" value="URO-D_like"/>
    <property type="match status" value="1"/>
</dbReference>
<proteinExistence type="predicted"/>
<dbReference type="Pfam" id="PF01208">
    <property type="entry name" value="URO-D"/>
    <property type="match status" value="1"/>
</dbReference>
<dbReference type="PANTHER" id="PTHR47099">
    <property type="entry name" value="METHYLCOBAMIDE:COM METHYLTRANSFERASE MTBA"/>
    <property type="match status" value="1"/>
</dbReference>
<dbReference type="Gene3D" id="3.20.20.210">
    <property type="match status" value="1"/>
</dbReference>
<protein>
    <submittedName>
        <fullName evidence="2">Methylcobamide--CoM methyltransferase</fullName>
    </submittedName>
</protein>
<dbReference type="InterPro" id="IPR052024">
    <property type="entry name" value="Methanogen_methyltrans"/>
</dbReference>
<dbReference type="GO" id="GO:0032259">
    <property type="term" value="P:methylation"/>
    <property type="evidence" value="ECO:0007669"/>
    <property type="project" value="UniProtKB-KW"/>
</dbReference>
<gene>
    <name evidence="2" type="ORF">F2Y39_15110</name>
</gene>
<name>A0A6H9Q5P1_9BACE</name>
<reference evidence="2 3" key="1">
    <citation type="journal article" date="2019" name="Nat. Med.">
        <title>A library of human gut bacterial isolates paired with longitudinal multiomics data enables mechanistic microbiome research.</title>
        <authorList>
            <person name="Poyet M."/>
            <person name="Groussin M."/>
            <person name="Gibbons S.M."/>
            <person name="Avila-Pacheco J."/>
            <person name="Jiang X."/>
            <person name="Kearney S.M."/>
            <person name="Perrotta A.R."/>
            <person name="Berdy B."/>
            <person name="Zhao S."/>
            <person name="Lieberman T.D."/>
            <person name="Swanson P.K."/>
            <person name="Smith M."/>
            <person name="Roesemann S."/>
            <person name="Alexander J.E."/>
            <person name="Rich S.A."/>
            <person name="Livny J."/>
            <person name="Vlamakis H."/>
            <person name="Clish C."/>
            <person name="Bullock K."/>
            <person name="Deik A."/>
            <person name="Scott J."/>
            <person name="Pierce K.A."/>
            <person name="Xavier R.J."/>
            <person name="Alm E.J."/>
        </authorList>
    </citation>
    <scope>NUCLEOTIDE SEQUENCE [LARGE SCALE GENOMIC DNA]</scope>
    <source>
        <strain evidence="2 3">BIOML-A25</strain>
    </source>
</reference>
<organism evidence="2 3">
    <name type="scientific">Bacteroides caccae</name>
    <dbReference type="NCBI Taxonomy" id="47678"/>
    <lineage>
        <taxon>Bacteria</taxon>
        <taxon>Pseudomonadati</taxon>
        <taxon>Bacteroidota</taxon>
        <taxon>Bacteroidia</taxon>
        <taxon>Bacteroidales</taxon>
        <taxon>Bacteroidaceae</taxon>
        <taxon>Bacteroides</taxon>
    </lineage>
</organism>
<dbReference type="PANTHER" id="PTHR47099:SF1">
    <property type="entry name" value="METHYLCOBAMIDE:COM METHYLTRANSFERASE MTBA"/>
    <property type="match status" value="1"/>
</dbReference>
<feature type="domain" description="Uroporphyrinogen decarboxylase (URO-D)" evidence="1">
    <location>
        <begin position="31"/>
        <end position="328"/>
    </location>
</feature>
<keyword evidence="2" id="KW-0808">Transferase</keyword>